<name>A0AAN9MFN9_PHACN</name>
<organism evidence="2 3">
    <name type="scientific">Phaseolus coccineus</name>
    <name type="common">Scarlet runner bean</name>
    <name type="synonym">Phaseolus multiflorus</name>
    <dbReference type="NCBI Taxonomy" id="3886"/>
    <lineage>
        <taxon>Eukaryota</taxon>
        <taxon>Viridiplantae</taxon>
        <taxon>Streptophyta</taxon>
        <taxon>Embryophyta</taxon>
        <taxon>Tracheophyta</taxon>
        <taxon>Spermatophyta</taxon>
        <taxon>Magnoliopsida</taxon>
        <taxon>eudicotyledons</taxon>
        <taxon>Gunneridae</taxon>
        <taxon>Pentapetalae</taxon>
        <taxon>rosids</taxon>
        <taxon>fabids</taxon>
        <taxon>Fabales</taxon>
        <taxon>Fabaceae</taxon>
        <taxon>Papilionoideae</taxon>
        <taxon>50 kb inversion clade</taxon>
        <taxon>NPAAA clade</taxon>
        <taxon>indigoferoid/millettioid clade</taxon>
        <taxon>Phaseoleae</taxon>
        <taxon>Phaseolus</taxon>
    </lineage>
</organism>
<accession>A0AAN9MFN9</accession>
<dbReference type="EMBL" id="JAYMYR010000007">
    <property type="protein sequence ID" value="KAK7353729.1"/>
    <property type="molecule type" value="Genomic_DNA"/>
</dbReference>
<proteinExistence type="predicted"/>
<dbReference type="AlphaFoldDB" id="A0AAN9MFN9"/>
<evidence type="ECO:0000256" key="1">
    <source>
        <dbReference type="SAM" id="MobiDB-lite"/>
    </source>
</evidence>
<evidence type="ECO:0000313" key="3">
    <source>
        <dbReference type="Proteomes" id="UP001374584"/>
    </source>
</evidence>
<keyword evidence="3" id="KW-1185">Reference proteome</keyword>
<reference evidence="2 3" key="1">
    <citation type="submission" date="2024-01" db="EMBL/GenBank/DDBJ databases">
        <title>The genomes of 5 underutilized Papilionoideae crops provide insights into root nodulation and disease resistanc.</title>
        <authorList>
            <person name="Jiang F."/>
        </authorList>
    </citation>
    <scope>NUCLEOTIDE SEQUENCE [LARGE SCALE GENOMIC DNA]</scope>
    <source>
        <strain evidence="2">JINMINGXINNONG_FW02</strain>
        <tissue evidence="2">Leaves</tissue>
    </source>
</reference>
<evidence type="ECO:0000313" key="2">
    <source>
        <dbReference type="EMBL" id="KAK7353729.1"/>
    </source>
</evidence>
<comment type="caution">
    <text evidence="2">The sequence shown here is derived from an EMBL/GenBank/DDBJ whole genome shotgun (WGS) entry which is preliminary data.</text>
</comment>
<feature type="region of interest" description="Disordered" evidence="1">
    <location>
        <begin position="132"/>
        <end position="179"/>
    </location>
</feature>
<feature type="compositionally biased region" description="Basic and acidic residues" evidence="1">
    <location>
        <begin position="134"/>
        <end position="153"/>
    </location>
</feature>
<dbReference type="Proteomes" id="UP001374584">
    <property type="component" value="Unassembled WGS sequence"/>
</dbReference>
<protein>
    <submittedName>
        <fullName evidence="2">Uncharacterized protein</fullName>
    </submittedName>
</protein>
<sequence length="205" mass="22929">MQNTMVLPPILVDNVSLSSPMIRVFDKKKKDTPIVDGSIVAKKPRGRPPSQKNKVQGIKTLLSSPNNKVDFGSNSATTQLVGNCALRESHILTNSFQCSDVSPLTEISTIRVMVELVKQMVYKEVNHGISPIEAHSDQTNKENTNETSKRDTNKTSTRTLDKSFPNEIPTSESDKDIADWTHQEFSNKGFDEWSKVDFSNFEVDD</sequence>
<gene>
    <name evidence="2" type="ORF">VNO80_19180</name>
</gene>